<evidence type="ECO:0008006" key="4">
    <source>
        <dbReference type="Google" id="ProtNLM"/>
    </source>
</evidence>
<dbReference type="EMBL" id="CP032125">
    <property type="protein sequence ID" value="AXX98925.1"/>
    <property type="molecule type" value="Genomic_DNA"/>
</dbReference>
<proteinExistence type="predicted"/>
<feature type="transmembrane region" description="Helical" evidence="1">
    <location>
        <begin position="377"/>
        <end position="396"/>
    </location>
</feature>
<feature type="transmembrane region" description="Helical" evidence="1">
    <location>
        <begin position="6"/>
        <end position="23"/>
    </location>
</feature>
<dbReference type="OrthoDB" id="271600at2"/>
<dbReference type="RefSeq" id="WP_118943579.1">
    <property type="nucleotide sequence ID" value="NZ_CP032125.1"/>
</dbReference>
<evidence type="ECO:0000256" key="1">
    <source>
        <dbReference type="SAM" id="Phobius"/>
    </source>
</evidence>
<dbReference type="Proteomes" id="UP000261704">
    <property type="component" value="Chromosome"/>
</dbReference>
<feature type="transmembrane region" description="Helical" evidence="1">
    <location>
        <begin position="164"/>
        <end position="183"/>
    </location>
</feature>
<feature type="transmembrane region" description="Helical" evidence="1">
    <location>
        <begin position="323"/>
        <end position="345"/>
    </location>
</feature>
<keyword evidence="1" id="KW-1133">Transmembrane helix</keyword>
<feature type="transmembrane region" description="Helical" evidence="1">
    <location>
        <begin position="203"/>
        <end position="220"/>
    </location>
</feature>
<organism evidence="2 3">
    <name type="scientific">Profundibacter amoris</name>
    <dbReference type="NCBI Taxonomy" id="2171755"/>
    <lineage>
        <taxon>Bacteria</taxon>
        <taxon>Pseudomonadati</taxon>
        <taxon>Pseudomonadota</taxon>
        <taxon>Alphaproteobacteria</taxon>
        <taxon>Rhodobacterales</taxon>
        <taxon>Paracoccaceae</taxon>
        <taxon>Profundibacter</taxon>
    </lineage>
</organism>
<feature type="transmembrane region" description="Helical" evidence="1">
    <location>
        <begin position="101"/>
        <end position="123"/>
    </location>
</feature>
<feature type="transmembrane region" description="Helical" evidence="1">
    <location>
        <begin position="30"/>
        <end position="50"/>
    </location>
</feature>
<gene>
    <name evidence="2" type="ORF">BAR1_13910</name>
</gene>
<keyword evidence="1" id="KW-0472">Membrane</keyword>
<feature type="transmembrane region" description="Helical" evidence="1">
    <location>
        <begin position="241"/>
        <end position="261"/>
    </location>
</feature>
<evidence type="ECO:0000313" key="2">
    <source>
        <dbReference type="EMBL" id="AXX98925.1"/>
    </source>
</evidence>
<sequence>MENTIILVTVTITATILLWPRLANSTGWRAMITPLASIIGSGFLVLGPILNDSFGMFAPLMLLILCGVAYLFGHAIRFNIAEINNGTPRPFLAERLETASSWMLSFAYFISVAYYLNLLGAFGMRLTPWNTPLNARLLTTAVFLFILFTGWTRGFRALERLEEYSVGLKLAIIAGLLVGMGFYFTNRAVEGALLLNPPTVTGWPALTLAFGLLITVQGFETSRYLGETYDAKTRIRSMKQAQWLSTLIYIVYIVLLSYVFAPGTMKLTETAIIDMMEVVAAILPFLLIAAALAAQFSAAIADTSGAGGLVEELTSHRLKPRDAYAVLVAVGLLLTWATDIFQIIAYASRAFALYYGLQAAIAAVTAAKTPRLHRAKWFYGALAILGFAIAIFGRAVEGG</sequence>
<accession>A0A347UJ97</accession>
<feature type="transmembrane region" description="Helical" evidence="1">
    <location>
        <begin position="135"/>
        <end position="152"/>
    </location>
</feature>
<feature type="transmembrane region" description="Helical" evidence="1">
    <location>
        <begin position="56"/>
        <end position="80"/>
    </location>
</feature>
<dbReference type="KEGG" id="pamo:BAR1_13910"/>
<feature type="transmembrane region" description="Helical" evidence="1">
    <location>
        <begin position="281"/>
        <end position="302"/>
    </location>
</feature>
<keyword evidence="1" id="KW-0812">Transmembrane</keyword>
<name>A0A347UJ97_9RHOB</name>
<evidence type="ECO:0000313" key="3">
    <source>
        <dbReference type="Proteomes" id="UP000261704"/>
    </source>
</evidence>
<protein>
    <recommendedName>
        <fullName evidence="4">APC family permease</fullName>
    </recommendedName>
</protein>
<dbReference type="AlphaFoldDB" id="A0A347UJ97"/>
<reference evidence="2 3" key="1">
    <citation type="submission" date="2018-09" db="EMBL/GenBank/DDBJ databases">
        <title>Profundibacter amoris BAR1 gen. nov., sp. nov., a new member of the Roseobacter clade isolated at Lokis Castle Vent Field on the Arctic Mid-Oceanic Ridge.</title>
        <authorList>
            <person name="Le Moine Bauer S."/>
            <person name="Sjoeberg A.G."/>
            <person name="L'Haridon S."/>
            <person name="Stokke R."/>
            <person name="Roalkvam I."/>
            <person name="Steen I.H."/>
            <person name="Dahle H."/>
        </authorList>
    </citation>
    <scope>NUCLEOTIDE SEQUENCE [LARGE SCALE GENOMIC DNA]</scope>
    <source>
        <strain evidence="2 3">BAR1</strain>
    </source>
</reference>
<dbReference type="Gene3D" id="1.20.1740.10">
    <property type="entry name" value="Amino acid/polyamine transporter I"/>
    <property type="match status" value="1"/>
</dbReference>
<keyword evidence="3" id="KW-1185">Reference proteome</keyword>